<proteinExistence type="predicted"/>
<feature type="region of interest" description="Disordered" evidence="2">
    <location>
        <begin position="57"/>
        <end position="76"/>
    </location>
</feature>
<dbReference type="InterPro" id="IPR018222">
    <property type="entry name" value="Nuclear_transport_factor_2_euk"/>
</dbReference>
<feature type="compositionally biased region" description="Pro residues" evidence="2">
    <location>
        <begin position="190"/>
        <end position="200"/>
    </location>
</feature>
<feature type="domain" description="NTF2" evidence="4">
    <location>
        <begin position="15"/>
        <end position="166"/>
    </location>
</feature>
<feature type="compositionally biased region" description="Basic and acidic residues" evidence="2">
    <location>
        <begin position="502"/>
        <end position="517"/>
    </location>
</feature>
<feature type="compositionally biased region" description="Polar residues" evidence="2">
    <location>
        <begin position="291"/>
        <end position="300"/>
    </location>
</feature>
<dbReference type="Proteomes" id="UP000070544">
    <property type="component" value="Unassembled WGS sequence"/>
</dbReference>
<name>A0A139AAJ5_GONPJ</name>
<dbReference type="InterPro" id="IPR000504">
    <property type="entry name" value="RRM_dom"/>
</dbReference>
<gene>
    <name evidence="5" type="ORF">M427DRAFT_371028</name>
</gene>
<dbReference type="AlphaFoldDB" id="A0A139AAJ5"/>
<reference evidence="5 6" key="1">
    <citation type="journal article" date="2015" name="Genome Biol. Evol.">
        <title>Phylogenomic analyses indicate that early fungi evolved digesting cell walls of algal ancestors of land plants.</title>
        <authorList>
            <person name="Chang Y."/>
            <person name="Wang S."/>
            <person name="Sekimoto S."/>
            <person name="Aerts A.L."/>
            <person name="Choi C."/>
            <person name="Clum A."/>
            <person name="LaButti K.M."/>
            <person name="Lindquist E.A."/>
            <person name="Yee Ngan C."/>
            <person name="Ohm R.A."/>
            <person name="Salamov A.A."/>
            <person name="Grigoriev I.V."/>
            <person name="Spatafora J.W."/>
            <person name="Berbee M.L."/>
        </authorList>
    </citation>
    <scope>NUCLEOTIDE SEQUENCE [LARGE SCALE GENOMIC DNA]</scope>
    <source>
        <strain evidence="5 6">JEL478</strain>
    </source>
</reference>
<dbReference type="Pfam" id="PF00076">
    <property type="entry name" value="RRM_1"/>
    <property type="match status" value="1"/>
</dbReference>
<evidence type="ECO:0008006" key="7">
    <source>
        <dbReference type="Google" id="ProtNLM"/>
    </source>
</evidence>
<feature type="compositionally biased region" description="Low complexity" evidence="2">
    <location>
        <begin position="201"/>
        <end position="245"/>
    </location>
</feature>
<dbReference type="OrthoDB" id="762982at2759"/>
<evidence type="ECO:0000259" key="3">
    <source>
        <dbReference type="PROSITE" id="PS50102"/>
    </source>
</evidence>
<evidence type="ECO:0000313" key="5">
    <source>
        <dbReference type="EMBL" id="KXS13393.1"/>
    </source>
</evidence>
<feature type="compositionally biased region" description="Low complexity" evidence="2">
    <location>
        <begin position="402"/>
        <end position="431"/>
    </location>
</feature>
<dbReference type="STRING" id="1344416.A0A139AAJ5"/>
<dbReference type="SUPFAM" id="SSF54427">
    <property type="entry name" value="NTF2-like"/>
    <property type="match status" value="1"/>
</dbReference>
<dbReference type="InterPro" id="IPR035979">
    <property type="entry name" value="RBD_domain_sf"/>
</dbReference>
<evidence type="ECO:0000259" key="4">
    <source>
        <dbReference type="PROSITE" id="PS50177"/>
    </source>
</evidence>
<dbReference type="InterPro" id="IPR032710">
    <property type="entry name" value="NTF2-like_dom_sf"/>
</dbReference>
<feature type="domain" description="RRM" evidence="3">
    <location>
        <begin position="437"/>
        <end position="511"/>
    </location>
</feature>
<dbReference type="PANTHER" id="PTHR10693:SF20">
    <property type="entry name" value="AT27578P"/>
    <property type="match status" value="1"/>
</dbReference>
<dbReference type="PROSITE" id="PS50102">
    <property type="entry name" value="RRM"/>
    <property type="match status" value="1"/>
</dbReference>
<dbReference type="InterPro" id="IPR039539">
    <property type="entry name" value="Ras_GTPase_bind_prot"/>
</dbReference>
<dbReference type="GO" id="GO:0005829">
    <property type="term" value="C:cytosol"/>
    <property type="evidence" value="ECO:0007669"/>
    <property type="project" value="TreeGrafter"/>
</dbReference>
<evidence type="ECO:0000256" key="1">
    <source>
        <dbReference type="PROSITE-ProRule" id="PRU00176"/>
    </source>
</evidence>
<dbReference type="InterPro" id="IPR012677">
    <property type="entry name" value="Nucleotide-bd_a/b_plait_sf"/>
</dbReference>
<accession>A0A139AAJ5</accession>
<dbReference type="OMA" id="MANSIHN"/>
<dbReference type="GO" id="GO:0003729">
    <property type="term" value="F:mRNA binding"/>
    <property type="evidence" value="ECO:0007669"/>
    <property type="project" value="TreeGrafter"/>
</dbReference>
<feature type="region of interest" description="Disordered" evidence="2">
    <location>
        <begin position="187"/>
        <end position="436"/>
    </location>
</feature>
<dbReference type="SUPFAM" id="SSF54928">
    <property type="entry name" value="RNA-binding domain, RBD"/>
    <property type="match status" value="1"/>
</dbReference>
<dbReference type="Gene3D" id="3.30.70.330">
    <property type="match status" value="1"/>
</dbReference>
<feature type="region of interest" description="Disordered" evidence="2">
    <location>
        <begin position="502"/>
        <end position="556"/>
    </location>
</feature>
<sequence>MMANSIHNHPSSLELAHELVQDLYMALSAADFQAASALYSPEASVTVTGVGAVADEADEDSNDAANGDGEGAVGTGRARAQRAWRAALKGDAGWTRVSISNIDVLPFAQLPLPSSTTTLIASVLGTVTLRSGRSTRFAHSLVLTPASQSDASEEGSWLIANDLFRIIAPNPAKMKLVPVVSPTPISHKPALPPSPSPVPTPSTSASVAAPPSSSSSPGPRSTTSPGPRSTTSPGPRATTPSGSGSPPRPLPNGVTPASAAEPDAPAEPPVTPANRPGSTKPHKSDGHARNASRSSNQGAPRTQHHPSRPPIRTSTPEDKQRSPSRPSSAQGGAPTTPTTPVTPATPVTPNTTSASAAGQPPARAPTASSWAALAARNTPPAPTPAPAATTPRVEPPTPRPTSTPATASPTTATAPTTGGSSASPTTATPPDRANRELELFLKGVPQNITKTDIAQIFIDQLGISGVKFMQPFPDRDFGYVEFRTREDARKAREVGVVKWDGKSMRVEAKRERGEGRGDGGGSYGRGRGGRRDQEYEEDEFESSGGGRGRGRGRGRG</sequence>
<dbReference type="SMART" id="SM00360">
    <property type="entry name" value="RRM"/>
    <property type="match status" value="1"/>
</dbReference>
<dbReference type="PROSITE" id="PS50177">
    <property type="entry name" value="NTF2_DOMAIN"/>
    <property type="match status" value="1"/>
</dbReference>
<dbReference type="GO" id="GO:1990904">
    <property type="term" value="C:ribonucleoprotein complex"/>
    <property type="evidence" value="ECO:0007669"/>
    <property type="project" value="TreeGrafter"/>
</dbReference>
<protein>
    <recommendedName>
        <fullName evidence="7">NTF2 domain-containing protein</fullName>
    </recommendedName>
</protein>
<organism evidence="5 6">
    <name type="scientific">Gonapodya prolifera (strain JEL478)</name>
    <name type="common">Monoblepharis prolifera</name>
    <dbReference type="NCBI Taxonomy" id="1344416"/>
    <lineage>
        <taxon>Eukaryota</taxon>
        <taxon>Fungi</taxon>
        <taxon>Fungi incertae sedis</taxon>
        <taxon>Chytridiomycota</taxon>
        <taxon>Chytridiomycota incertae sedis</taxon>
        <taxon>Monoblepharidomycetes</taxon>
        <taxon>Monoblepharidales</taxon>
        <taxon>Gonapodyaceae</taxon>
        <taxon>Gonapodya</taxon>
    </lineage>
</organism>
<keyword evidence="1" id="KW-0694">RNA-binding</keyword>
<evidence type="ECO:0000256" key="2">
    <source>
        <dbReference type="SAM" id="MobiDB-lite"/>
    </source>
</evidence>
<feature type="compositionally biased region" description="Low complexity" evidence="2">
    <location>
        <begin position="333"/>
        <end position="378"/>
    </location>
</feature>
<keyword evidence="6" id="KW-1185">Reference proteome</keyword>
<dbReference type="Gene3D" id="3.10.450.50">
    <property type="match status" value="1"/>
</dbReference>
<dbReference type="PANTHER" id="PTHR10693">
    <property type="entry name" value="RAS GTPASE-ACTIVATING PROTEIN-BINDING PROTEIN"/>
    <property type="match status" value="1"/>
</dbReference>
<evidence type="ECO:0000313" key="6">
    <source>
        <dbReference type="Proteomes" id="UP000070544"/>
    </source>
</evidence>
<dbReference type="CDD" id="cd00590">
    <property type="entry name" value="RRM_SF"/>
    <property type="match status" value="1"/>
</dbReference>
<dbReference type="EMBL" id="KQ965778">
    <property type="protein sequence ID" value="KXS13393.1"/>
    <property type="molecule type" value="Genomic_DNA"/>
</dbReference>